<feature type="transmembrane region" description="Helical" evidence="7">
    <location>
        <begin position="224"/>
        <end position="247"/>
    </location>
</feature>
<comment type="similarity">
    <text evidence="2">Belongs to the cytochrome ubiquinol oxidase subunit 2 family.</text>
</comment>
<evidence type="ECO:0000256" key="4">
    <source>
        <dbReference type="ARBA" id="ARBA00022692"/>
    </source>
</evidence>
<dbReference type="EMBL" id="PVNP01000109">
    <property type="protein sequence ID" value="PRO73524.1"/>
    <property type="molecule type" value="Genomic_DNA"/>
</dbReference>
<feature type="transmembrane region" description="Helical" evidence="7">
    <location>
        <begin position="155"/>
        <end position="177"/>
    </location>
</feature>
<protein>
    <submittedName>
        <fullName evidence="8">Cytochrome BD ubiquinol oxidase subunit II</fullName>
    </submittedName>
</protein>
<dbReference type="PANTHER" id="PTHR43141">
    <property type="entry name" value="CYTOCHROME BD2 SUBUNIT II"/>
    <property type="match status" value="1"/>
</dbReference>
<evidence type="ECO:0000313" key="9">
    <source>
        <dbReference type="Proteomes" id="UP000238949"/>
    </source>
</evidence>
<evidence type="ECO:0000256" key="7">
    <source>
        <dbReference type="SAM" id="Phobius"/>
    </source>
</evidence>
<evidence type="ECO:0000256" key="1">
    <source>
        <dbReference type="ARBA" id="ARBA00004651"/>
    </source>
</evidence>
<keyword evidence="9" id="KW-1185">Reference proteome</keyword>
<keyword evidence="5 7" id="KW-1133">Transmembrane helix</keyword>
<feature type="transmembrane region" description="Helical" evidence="7">
    <location>
        <begin position="189"/>
        <end position="212"/>
    </location>
</feature>
<dbReference type="AlphaFoldDB" id="A0A2S9VAS0"/>
<dbReference type="GO" id="GO:0070069">
    <property type="term" value="C:cytochrome complex"/>
    <property type="evidence" value="ECO:0007669"/>
    <property type="project" value="TreeGrafter"/>
</dbReference>
<comment type="subcellular location">
    <subcellularLocation>
        <location evidence="1">Cell membrane</location>
        <topology evidence="1">Multi-pass membrane protein</topology>
    </subcellularLocation>
</comment>
<gene>
    <name evidence="8" type="ORF">C6Y40_11005</name>
</gene>
<evidence type="ECO:0000256" key="5">
    <source>
        <dbReference type="ARBA" id="ARBA00022989"/>
    </source>
</evidence>
<dbReference type="GO" id="GO:0019646">
    <property type="term" value="P:aerobic electron transport chain"/>
    <property type="evidence" value="ECO:0007669"/>
    <property type="project" value="TreeGrafter"/>
</dbReference>
<name>A0A2S9VAS0_9ALTE</name>
<evidence type="ECO:0000256" key="6">
    <source>
        <dbReference type="ARBA" id="ARBA00023136"/>
    </source>
</evidence>
<evidence type="ECO:0000313" key="8">
    <source>
        <dbReference type="EMBL" id="PRO73524.1"/>
    </source>
</evidence>
<accession>A0A2S9VAS0</accession>
<feature type="transmembrane region" description="Helical" evidence="7">
    <location>
        <begin position="84"/>
        <end position="104"/>
    </location>
</feature>
<proteinExistence type="inferred from homology"/>
<comment type="caution">
    <text evidence="8">The sequence shown here is derived from an EMBL/GenBank/DDBJ whole genome shotgun (WGS) entry which is preliminary data.</text>
</comment>
<feature type="transmembrane region" description="Helical" evidence="7">
    <location>
        <begin position="303"/>
        <end position="326"/>
    </location>
</feature>
<feature type="transmembrane region" description="Helical" evidence="7">
    <location>
        <begin position="259"/>
        <end position="283"/>
    </location>
</feature>
<evidence type="ECO:0000256" key="2">
    <source>
        <dbReference type="ARBA" id="ARBA00007543"/>
    </source>
</evidence>
<keyword evidence="6 7" id="KW-0472">Membrane</keyword>
<feature type="transmembrane region" description="Helical" evidence="7">
    <location>
        <begin position="124"/>
        <end position="143"/>
    </location>
</feature>
<dbReference type="RefSeq" id="WP_105934630.1">
    <property type="nucleotide sequence ID" value="NZ_PVNP01000109.1"/>
</dbReference>
<dbReference type="Proteomes" id="UP000238949">
    <property type="component" value="Unassembled WGS sequence"/>
</dbReference>
<organism evidence="8 9">
    <name type="scientific">Alteromonas alba</name>
    <dbReference type="NCBI Taxonomy" id="2079529"/>
    <lineage>
        <taxon>Bacteria</taxon>
        <taxon>Pseudomonadati</taxon>
        <taxon>Pseudomonadota</taxon>
        <taxon>Gammaproteobacteria</taxon>
        <taxon>Alteromonadales</taxon>
        <taxon>Alteromonadaceae</taxon>
        <taxon>Alteromonas/Salinimonas group</taxon>
        <taxon>Alteromonas</taxon>
    </lineage>
</organism>
<keyword evidence="4 7" id="KW-0812">Transmembrane</keyword>
<dbReference type="GO" id="GO:0005886">
    <property type="term" value="C:plasma membrane"/>
    <property type="evidence" value="ECO:0007669"/>
    <property type="project" value="UniProtKB-SubCell"/>
</dbReference>
<reference evidence="9" key="1">
    <citation type="journal article" date="2020" name="Int. J. Syst. Evol. Microbiol.">
        <title>Alteromonas alba sp. nov., a marine bacterium isolated from the seawater of the West Pacific Ocean.</title>
        <authorList>
            <person name="Sun C."/>
            <person name="Wu Y.-H."/>
            <person name="Xamxidin M."/>
            <person name="Cheng H."/>
            <person name="Xu X.-W."/>
        </authorList>
    </citation>
    <scope>NUCLEOTIDE SEQUENCE [LARGE SCALE GENOMIC DNA]</scope>
    <source>
        <strain evidence="9">190</strain>
    </source>
</reference>
<dbReference type="InterPro" id="IPR003317">
    <property type="entry name" value="Cyt-d_oxidase_su2"/>
</dbReference>
<evidence type="ECO:0000256" key="3">
    <source>
        <dbReference type="ARBA" id="ARBA00022475"/>
    </source>
</evidence>
<sequence length="336" mass="36919">MPFESLSVTALGNIYLGLLALAVLLYAILDGYDLGVGVLFPPHNEQFKDDMIASIGPYWDANETWLVLAVGILLIAFPEAHSQILQTLYLPATFMLLGLILRGVSFDFRAKVPHNKKPKWDTCFKYGSILTTLSQGYMLGIWVTGLRTDIYAQGFALLAAFGVTAAYAFIGACWLILKSEGDLQAKAFYWAKRCLLVLASGILAVSLLNLTLHDEVRVLWLESPVGWVLMTIPLTCFALLLLCSVVLKKLPEAGGKGEWLPFAIALLIFGLCFAAFGISYYPYVVPGKLAFMDVLSDGNSLRFLLVGAVVVVPCILAYTVLVYRIFAGKSEKLSYY</sequence>
<dbReference type="GO" id="GO:0016682">
    <property type="term" value="F:oxidoreductase activity, acting on diphenols and related substances as donors, oxygen as acceptor"/>
    <property type="evidence" value="ECO:0007669"/>
    <property type="project" value="TreeGrafter"/>
</dbReference>
<dbReference type="PANTHER" id="PTHR43141:SF2">
    <property type="entry name" value="BLR3729 PROTEIN"/>
    <property type="match status" value="1"/>
</dbReference>
<feature type="transmembrane region" description="Helical" evidence="7">
    <location>
        <begin position="14"/>
        <end position="40"/>
    </location>
</feature>
<keyword evidence="3" id="KW-1003">Cell membrane</keyword>
<dbReference type="GO" id="GO:0009055">
    <property type="term" value="F:electron transfer activity"/>
    <property type="evidence" value="ECO:0007669"/>
    <property type="project" value="TreeGrafter"/>
</dbReference>
<dbReference type="OrthoDB" id="9776710at2"/>
<dbReference type="Pfam" id="PF02322">
    <property type="entry name" value="Cyt_bd_oxida_II"/>
    <property type="match status" value="1"/>
</dbReference>